<dbReference type="Pfam" id="PF21741">
    <property type="entry name" value="DUF6867"/>
    <property type="match status" value="1"/>
</dbReference>
<evidence type="ECO:0000256" key="1">
    <source>
        <dbReference type="SAM" id="Phobius"/>
    </source>
</evidence>
<protein>
    <recommendedName>
        <fullName evidence="2">DUF6867 domain-containing protein</fullName>
    </recommendedName>
</protein>
<organism evidence="3 4">
    <name type="scientific">Rhizobium skierniewicense</name>
    <dbReference type="NCBI Taxonomy" id="984260"/>
    <lineage>
        <taxon>Bacteria</taxon>
        <taxon>Pseudomonadati</taxon>
        <taxon>Pseudomonadota</taxon>
        <taxon>Alphaproteobacteria</taxon>
        <taxon>Hyphomicrobiales</taxon>
        <taxon>Rhizobiaceae</taxon>
        <taxon>Rhizobium/Agrobacterium group</taxon>
        <taxon>Rhizobium</taxon>
    </lineage>
</organism>
<sequence length="121" mass="14236">MGKKMQGLFFESDSGVRYILRGLVVLLGFWTAWRTGRSVADSWENYPRVVVYTLLLGVVMRFMHYALFAGPMLSGFYYLMDVVVLLAFATVGFRMRRTDQMVNNYYWLYDRTSSFSYKKKD</sequence>
<keyword evidence="1" id="KW-0812">Transmembrane</keyword>
<dbReference type="InterPro" id="IPR049201">
    <property type="entry name" value="DUF6867"/>
</dbReference>
<reference evidence="3 4" key="1">
    <citation type="submission" date="2020-08" db="EMBL/GenBank/DDBJ databases">
        <title>Genomic Encyclopedia of Type Strains, Phase IV (KMG-IV): sequencing the most valuable type-strain genomes for metagenomic binning, comparative biology and taxonomic classification.</title>
        <authorList>
            <person name="Goeker M."/>
        </authorList>
    </citation>
    <scope>NUCLEOTIDE SEQUENCE [LARGE SCALE GENOMIC DNA]</scope>
    <source>
        <strain evidence="3 4">DSM 26438</strain>
    </source>
</reference>
<feature type="transmembrane region" description="Helical" evidence="1">
    <location>
        <begin position="45"/>
        <end position="63"/>
    </location>
</feature>
<keyword evidence="4" id="KW-1185">Reference proteome</keyword>
<comment type="caution">
    <text evidence="3">The sequence shown here is derived from an EMBL/GenBank/DDBJ whole genome shotgun (WGS) entry which is preliminary data.</text>
</comment>
<evidence type="ECO:0000313" key="4">
    <source>
        <dbReference type="Proteomes" id="UP000565286"/>
    </source>
</evidence>
<proteinExistence type="predicted"/>
<feature type="transmembrane region" description="Helical" evidence="1">
    <location>
        <begin position="75"/>
        <end position="93"/>
    </location>
</feature>
<feature type="transmembrane region" description="Helical" evidence="1">
    <location>
        <begin position="15"/>
        <end position="33"/>
    </location>
</feature>
<feature type="domain" description="DUF6867" evidence="2">
    <location>
        <begin position="23"/>
        <end position="120"/>
    </location>
</feature>
<dbReference type="AlphaFoldDB" id="A0A7W6C7U9"/>
<evidence type="ECO:0000313" key="3">
    <source>
        <dbReference type="EMBL" id="MBB3945969.1"/>
    </source>
</evidence>
<gene>
    <name evidence="3" type="ORF">GGQ73_001915</name>
</gene>
<keyword evidence="1" id="KW-1133">Transmembrane helix</keyword>
<dbReference type="Proteomes" id="UP000565286">
    <property type="component" value="Unassembled WGS sequence"/>
</dbReference>
<accession>A0A7W6C7U9</accession>
<name>A0A7W6C7U9_9HYPH</name>
<dbReference type="EMBL" id="JACIDV010000005">
    <property type="protein sequence ID" value="MBB3945969.1"/>
    <property type="molecule type" value="Genomic_DNA"/>
</dbReference>
<evidence type="ECO:0000259" key="2">
    <source>
        <dbReference type="Pfam" id="PF21741"/>
    </source>
</evidence>
<keyword evidence="1" id="KW-0472">Membrane</keyword>